<comment type="caution">
    <text evidence="5">The sequence shown here is derived from an EMBL/GenBank/DDBJ whole genome shotgun (WGS) entry which is preliminary data.</text>
</comment>
<dbReference type="GO" id="GO:0016832">
    <property type="term" value="F:aldehyde-lyase activity"/>
    <property type="evidence" value="ECO:0007669"/>
    <property type="project" value="TreeGrafter"/>
</dbReference>
<organism evidence="5 6">
    <name type="scientific">Aerophobetes bacterium</name>
    <dbReference type="NCBI Taxonomy" id="2030807"/>
    <lineage>
        <taxon>Bacteria</taxon>
        <taxon>Candidatus Aerophobota</taxon>
    </lineage>
</organism>
<dbReference type="Pfam" id="PF00596">
    <property type="entry name" value="Aldolase_II"/>
    <property type="match status" value="1"/>
</dbReference>
<dbReference type="Gene3D" id="3.40.225.10">
    <property type="entry name" value="Class II aldolase/adducin N-terminal domain"/>
    <property type="match status" value="1"/>
</dbReference>
<evidence type="ECO:0000259" key="3">
    <source>
        <dbReference type="SMART" id="SM01007"/>
    </source>
</evidence>
<reference evidence="4" key="2">
    <citation type="journal article" date="2020" name="mSystems">
        <title>Genome- and Community-Level Interaction Insights into Carbon Utilization and Element Cycling Functions of Hydrothermarchaeota in Hydrothermal Sediment.</title>
        <authorList>
            <person name="Zhou Z."/>
            <person name="Liu Y."/>
            <person name="Xu W."/>
            <person name="Pan J."/>
            <person name="Luo Z.H."/>
            <person name="Li M."/>
        </authorList>
    </citation>
    <scope>NUCLEOTIDE SEQUENCE [LARGE SCALE GENOMIC DNA]</scope>
    <source>
        <strain evidence="4">HyVt-219</strain>
    </source>
</reference>
<dbReference type="InterPro" id="IPR050197">
    <property type="entry name" value="Aldolase_class_II_sugar_metab"/>
</dbReference>
<accession>A0A662D982</accession>
<dbReference type="PANTHER" id="PTHR22789:SF0">
    <property type="entry name" value="3-OXO-TETRONATE 4-PHOSPHATE DECARBOXYLASE-RELATED"/>
    <property type="match status" value="1"/>
</dbReference>
<dbReference type="GO" id="GO:0005829">
    <property type="term" value="C:cytosol"/>
    <property type="evidence" value="ECO:0007669"/>
    <property type="project" value="TreeGrafter"/>
</dbReference>
<reference evidence="5 6" key="1">
    <citation type="submission" date="2018-06" db="EMBL/GenBank/DDBJ databases">
        <title>Extensive metabolic versatility and redundancy in microbially diverse, dynamic hydrothermal sediments.</title>
        <authorList>
            <person name="Dombrowski N."/>
            <person name="Teske A."/>
            <person name="Baker B.J."/>
        </authorList>
    </citation>
    <scope>NUCLEOTIDE SEQUENCE [LARGE SCALE GENOMIC DNA]</scope>
    <source>
        <strain evidence="5">B19_G9</strain>
    </source>
</reference>
<dbReference type="EMBL" id="QMQB01000284">
    <property type="protein sequence ID" value="RLE11067.1"/>
    <property type="molecule type" value="Genomic_DNA"/>
</dbReference>
<keyword evidence="1" id="KW-0479">Metal-binding</keyword>
<evidence type="ECO:0000256" key="1">
    <source>
        <dbReference type="ARBA" id="ARBA00022723"/>
    </source>
</evidence>
<dbReference type="Proteomes" id="UP000267654">
    <property type="component" value="Unassembled WGS sequence"/>
</dbReference>
<evidence type="ECO:0000313" key="4">
    <source>
        <dbReference type="EMBL" id="HDN84344.1"/>
    </source>
</evidence>
<dbReference type="EMBL" id="DRBC01000066">
    <property type="protein sequence ID" value="HDN84344.1"/>
    <property type="molecule type" value="Genomic_DNA"/>
</dbReference>
<name>A0A662D982_UNCAE</name>
<dbReference type="AlphaFoldDB" id="A0A662D982"/>
<evidence type="ECO:0000313" key="6">
    <source>
        <dbReference type="Proteomes" id="UP000267654"/>
    </source>
</evidence>
<feature type="domain" description="Class II aldolase/adducin N-terminal" evidence="3">
    <location>
        <begin position="9"/>
        <end position="184"/>
    </location>
</feature>
<dbReference type="SMART" id="SM01007">
    <property type="entry name" value="Aldolase_II"/>
    <property type="match status" value="1"/>
</dbReference>
<dbReference type="Proteomes" id="UP000885660">
    <property type="component" value="Unassembled WGS sequence"/>
</dbReference>
<evidence type="ECO:0000313" key="5">
    <source>
        <dbReference type="EMBL" id="RLE11067.1"/>
    </source>
</evidence>
<dbReference type="GO" id="GO:0019323">
    <property type="term" value="P:pentose catabolic process"/>
    <property type="evidence" value="ECO:0007669"/>
    <property type="project" value="TreeGrafter"/>
</dbReference>
<protein>
    <submittedName>
        <fullName evidence="5">Class II aldolase/adducin family protein</fullName>
    </submittedName>
</protein>
<dbReference type="SUPFAM" id="SSF53639">
    <property type="entry name" value="AraD/HMP-PK domain-like"/>
    <property type="match status" value="1"/>
</dbReference>
<keyword evidence="2" id="KW-0456">Lyase</keyword>
<dbReference type="GO" id="GO:0046872">
    <property type="term" value="F:metal ion binding"/>
    <property type="evidence" value="ECO:0007669"/>
    <property type="project" value="UniProtKB-KW"/>
</dbReference>
<proteinExistence type="predicted"/>
<evidence type="ECO:0000256" key="2">
    <source>
        <dbReference type="ARBA" id="ARBA00023239"/>
    </source>
</evidence>
<sequence length="217" mass="23845">MTEKEMVKKELIKYGNKMVRSGLVGGAGGNISAKLGRIIYLSPSGYALDEMTEDSITGVDLDSGKIVEGTLRPTSEVLMHLECYRNRKEINAVVHTHSPWASGVISAGVSLKPMFPEFVADLGEVGYLDYILPTTKMLADAVAQQIKNFNAILMANHGVITVGRNLKEAYYRSVIIEEAAKSLVAATVVGKPRFLSREQIDQIKKLETIQYRQKVIG</sequence>
<gene>
    <name evidence="5" type="ORF">DRI96_06880</name>
    <name evidence="4" type="ORF">ENG47_01130</name>
</gene>
<dbReference type="InterPro" id="IPR001303">
    <property type="entry name" value="Aldolase_II/adducin_N"/>
</dbReference>
<dbReference type="InterPro" id="IPR036409">
    <property type="entry name" value="Aldolase_II/adducin_N_sf"/>
</dbReference>
<dbReference type="PANTHER" id="PTHR22789">
    <property type="entry name" value="FUCULOSE PHOSPHATE ALDOLASE"/>
    <property type="match status" value="1"/>
</dbReference>